<evidence type="ECO:0000313" key="2">
    <source>
        <dbReference type="Proteomes" id="UP001216150"/>
    </source>
</evidence>
<dbReference type="Proteomes" id="UP001216150">
    <property type="component" value="Unassembled WGS sequence"/>
</dbReference>
<organism evidence="1 2">
    <name type="scientific">Penicillium hetheringtonii</name>
    <dbReference type="NCBI Taxonomy" id="911720"/>
    <lineage>
        <taxon>Eukaryota</taxon>
        <taxon>Fungi</taxon>
        <taxon>Dikarya</taxon>
        <taxon>Ascomycota</taxon>
        <taxon>Pezizomycotina</taxon>
        <taxon>Eurotiomycetes</taxon>
        <taxon>Eurotiomycetidae</taxon>
        <taxon>Eurotiales</taxon>
        <taxon>Aspergillaceae</taxon>
        <taxon>Penicillium</taxon>
    </lineage>
</organism>
<comment type="caution">
    <text evidence="1">The sequence shown here is derived from an EMBL/GenBank/DDBJ whole genome shotgun (WGS) entry which is preliminary data.</text>
</comment>
<keyword evidence="2" id="KW-1185">Reference proteome</keyword>
<dbReference type="EMBL" id="JAQJAC010000001">
    <property type="protein sequence ID" value="KAJ5600222.1"/>
    <property type="molecule type" value="Genomic_DNA"/>
</dbReference>
<protein>
    <submittedName>
        <fullName evidence="1">Uncharacterized protein</fullName>
    </submittedName>
</protein>
<dbReference type="AlphaFoldDB" id="A0AAD6E403"/>
<proteinExistence type="predicted"/>
<gene>
    <name evidence="1" type="ORF">N7450_001289</name>
</gene>
<sequence length="221" mass="25491">METTSNKADDLERLLQADGFKTWGFVTYRCTYSSDLDWQKFLDIFLSQAKRKLEYYSGLDLLNDFAPIVLENSSFEDATVHVLREYFKAWAVDAVQREQHITASRASKFRPRTGRYRFFVTVDQEALESVLNTSDRRSLGMAFVRLVNAEWEPKFLDEEELEALGGPLDEFEPLEGCTLEDVGWMNVPFLEVGLNGFVAILDANRWDLFYSRPPKIQSLTG</sequence>
<name>A0AAD6E403_9EURO</name>
<evidence type="ECO:0000313" key="1">
    <source>
        <dbReference type="EMBL" id="KAJ5600222.1"/>
    </source>
</evidence>
<accession>A0AAD6E403</accession>
<reference evidence="1 2" key="1">
    <citation type="journal article" date="2023" name="IMA Fungus">
        <title>Comparative genomic study of the Penicillium genus elucidates a diverse pangenome and 15 lateral gene transfer events.</title>
        <authorList>
            <person name="Petersen C."/>
            <person name="Sorensen T."/>
            <person name="Nielsen M.R."/>
            <person name="Sondergaard T.E."/>
            <person name="Sorensen J.L."/>
            <person name="Fitzpatrick D.A."/>
            <person name="Frisvad J.C."/>
            <person name="Nielsen K.L."/>
        </authorList>
    </citation>
    <scope>NUCLEOTIDE SEQUENCE [LARGE SCALE GENOMIC DNA]</scope>
    <source>
        <strain evidence="1 2">IBT 29057</strain>
    </source>
</reference>